<evidence type="ECO:0000313" key="2">
    <source>
        <dbReference type="Proteomes" id="UP000813068"/>
    </source>
</evidence>
<gene>
    <name evidence="1" type="ORF">KRX52_04205</name>
</gene>
<organism evidence="1 2">
    <name type="scientific">Geopseudomonas aromaticivorans</name>
    <dbReference type="NCBI Taxonomy" id="2849492"/>
    <lineage>
        <taxon>Bacteria</taxon>
        <taxon>Pseudomonadati</taxon>
        <taxon>Pseudomonadota</taxon>
        <taxon>Gammaproteobacteria</taxon>
        <taxon>Pseudomonadales</taxon>
        <taxon>Pseudomonadaceae</taxon>
        <taxon>Geopseudomonas</taxon>
    </lineage>
</organism>
<reference evidence="1 2" key="1">
    <citation type="submission" date="2021-06" db="EMBL/GenBank/DDBJ databases">
        <title>Differences between aerobic and microaerobic xylene degrading microbial communities.</title>
        <authorList>
            <person name="Banerjee S."/>
            <person name="Tancsics A."/>
        </authorList>
    </citation>
    <scope>NUCLEOTIDE SEQUENCE [LARGE SCALE GENOMIC DNA]</scope>
    <source>
        <strain evidence="1 2">MAP12</strain>
    </source>
</reference>
<proteinExistence type="predicted"/>
<keyword evidence="2" id="KW-1185">Reference proteome</keyword>
<accession>A0ABS6MTY2</accession>
<dbReference type="Pfam" id="PF21641">
    <property type="entry name" value="NarE"/>
    <property type="match status" value="1"/>
</dbReference>
<comment type="caution">
    <text evidence="1">The sequence shown here is derived from an EMBL/GenBank/DDBJ whole genome shotgun (WGS) entry which is preliminary data.</text>
</comment>
<dbReference type="Proteomes" id="UP000813068">
    <property type="component" value="Unassembled WGS sequence"/>
</dbReference>
<name>A0ABS6MTY2_9GAMM</name>
<protein>
    <submittedName>
        <fullName evidence="1">Uncharacterized protein</fullName>
    </submittedName>
</protein>
<dbReference type="InterPro" id="IPR049061">
    <property type="entry name" value="NarE-like"/>
</dbReference>
<dbReference type="EMBL" id="JAHRGL010000011">
    <property type="protein sequence ID" value="MBV2132000.1"/>
    <property type="molecule type" value="Genomic_DNA"/>
</dbReference>
<evidence type="ECO:0000313" key="1">
    <source>
        <dbReference type="EMBL" id="MBV2132000.1"/>
    </source>
</evidence>
<dbReference type="RefSeq" id="WP_217679913.1">
    <property type="nucleotide sequence ID" value="NZ_JAHRGL010000011.1"/>
</dbReference>
<sequence length="145" mass="15952">MLYRGECLQTHAANGGEIRPKGGLPEVTPRFDGSIKFDGRFTHGETEQNAVRAHHLESGKWGGCWVSTTRDYNRAVHFATSGNMSEGVVYALDESLFADAEVVAVEDVDPHYPEEKEVSIRASDFGAIPQSVVVACEPVKPDWME</sequence>